<proteinExistence type="inferred from homology"/>
<reference evidence="3" key="1">
    <citation type="submission" date="2022-06" db="EMBL/GenBank/DDBJ databases">
        <title>Sphingomonas sp. nov. isolated from rhizosphere soil of tomato.</title>
        <authorList>
            <person name="Dong H."/>
            <person name="Gao R."/>
        </authorList>
    </citation>
    <scope>NUCLEOTIDE SEQUENCE</scope>
    <source>
        <strain evidence="3">MMSM24</strain>
    </source>
</reference>
<accession>A0AA41ZCV6</accession>
<dbReference type="GO" id="GO:0015562">
    <property type="term" value="F:efflux transmembrane transporter activity"/>
    <property type="evidence" value="ECO:0007669"/>
    <property type="project" value="InterPro"/>
</dbReference>
<comment type="subcellular location">
    <subcellularLocation>
        <location evidence="2">Cell membrane</location>
        <topology evidence="2">Lipid-anchor</topology>
    </subcellularLocation>
</comment>
<evidence type="ECO:0000256" key="2">
    <source>
        <dbReference type="RuleBase" id="RU362097"/>
    </source>
</evidence>
<dbReference type="PANTHER" id="PTHR30203">
    <property type="entry name" value="OUTER MEMBRANE CATION EFFLUX PROTEIN"/>
    <property type="match status" value="1"/>
</dbReference>
<dbReference type="PANTHER" id="PTHR30203:SF21">
    <property type="entry name" value="OUTER MEMBRANE COMPONENT OF MULTIDRUG EFFLUX PUMP-RELATED"/>
    <property type="match status" value="1"/>
</dbReference>
<evidence type="ECO:0000313" key="4">
    <source>
        <dbReference type="Proteomes" id="UP001165565"/>
    </source>
</evidence>
<dbReference type="Pfam" id="PF02321">
    <property type="entry name" value="OEP"/>
    <property type="match status" value="2"/>
</dbReference>
<dbReference type="NCBIfam" id="TIGR01845">
    <property type="entry name" value="outer_NodT"/>
    <property type="match status" value="1"/>
</dbReference>
<keyword evidence="2" id="KW-1134">Transmembrane beta strand</keyword>
<protein>
    <submittedName>
        <fullName evidence="3">TolC family protein</fullName>
    </submittedName>
</protein>
<organism evidence="3 4">
    <name type="scientific">Sphingomonas lycopersici</name>
    <dbReference type="NCBI Taxonomy" id="2951807"/>
    <lineage>
        <taxon>Bacteria</taxon>
        <taxon>Pseudomonadati</taxon>
        <taxon>Pseudomonadota</taxon>
        <taxon>Alphaproteobacteria</taxon>
        <taxon>Sphingomonadales</taxon>
        <taxon>Sphingomonadaceae</taxon>
        <taxon>Sphingomonas</taxon>
    </lineage>
</organism>
<sequence>MLAAGLAGCTAGPDYHLPERAAINAPAAQGKFDAANDTSFSAADLPARWWRLYNDATLDGLIGEALAANTDLRAADANLRAATAVVLQAEAQRTVQTSVEGGVALARPYATGLPLPGQVTYDATVNGTLPIDLAGRIRRAIEASQADAAAVAAVRDEVRVTVAATTTRAYLAACAANLRIAAAQRVIHIQQQTYDATRRLEKGGRGTAFDTTRARTAVEQSAAQVPALVAARQAALYQLATLLGRPPADYPRAVEACAALPAIAGPLPVGDGAALLRRRPDVRAAERRLAAATARIGVATANLYPQVSFAGSLGFIGPLKGFGEGSDFNLNLGPLMSWSFPNRRVARAQIAQAGAAADAALASFDGSVLGALRETETALAAYARGREQVAALRRARDSAATATGQAGKLFRFGRGGFLDLLSAQATLANAEVSLAAAQAGVADSEAQLFLALGGGWEAEAPAPAGQP</sequence>
<dbReference type="AlphaFoldDB" id="A0AA41ZCV6"/>
<keyword evidence="2" id="KW-0472">Membrane</keyword>
<comment type="caution">
    <text evidence="3">The sequence shown here is derived from an EMBL/GenBank/DDBJ whole genome shotgun (WGS) entry which is preliminary data.</text>
</comment>
<evidence type="ECO:0000256" key="1">
    <source>
        <dbReference type="ARBA" id="ARBA00007613"/>
    </source>
</evidence>
<dbReference type="Gene3D" id="1.20.1600.10">
    <property type="entry name" value="Outer membrane efflux proteins (OEP)"/>
    <property type="match status" value="1"/>
</dbReference>
<gene>
    <name evidence="3" type="ORF">NEE01_21480</name>
</gene>
<dbReference type="InterPro" id="IPR003423">
    <property type="entry name" value="OMP_efflux"/>
</dbReference>
<dbReference type="InterPro" id="IPR010131">
    <property type="entry name" value="MdtP/NodT-like"/>
</dbReference>
<dbReference type="Proteomes" id="UP001165565">
    <property type="component" value="Unassembled WGS sequence"/>
</dbReference>
<dbReference type="Gene3D" id="2.20.200.10">
    <property type="entry name" value="Outer membrane efflux proteins (OEP)"/>
    <property type="match status" value="1"/>
</dbReference>
<comment type="similarity">
    <text evidence="1 2">Belongs to the outer membrane factor (OMF) (TC 1.B.17) family.</text>
</comment>
<keyword evidence="4" id="KW-1185">Reference proteome</keyword>
<evidence type="ECO:0000313" key="3">
    <source>
        <dbReference type="EMBL" id="MCW6537359.1"/>
    </source>
</evidence>
<dbReference type="RefSeq" id="WP_265271407.1">
    <property type="nucleotide sequence ID" value="NZ_JANFAV010000021.1"/>
</dbReference>
<dbReference type="EMBL" id="JANFAV010000021">
    <property type="protein sequence ID" value="MCW6537359.1"/>
    <property type="molecule type" value="Genomic_DNA"/>
</dbReference>
<keyword evidence="2" id="KW-0564">Palmitate</keyword>
<dbReference type="SUPFAM" id="SSF56954">
    <property type="entry name" value="Outer membrane efflux proteins (OEP)"/>
    <property type="match status" value="1"/>
</dbReference>
<keyword evidence="2" id="KW-0449">Lipoprotein</keyword>
<dbReference type="GO" id="GO:0005886">
    <property type="term" value="C:plasma membrane"/>
    <property type="evidence" value="ECO:0007669"/>
    <property type="project" value="UniProtKB-SubCell"/>
</dbReference>
<name>A0AA41ZCV6_9SPHN</name>
<keyword evidence="2" id="KW-0812">Transmembrane</keyword>